<name>A0ABT8VBE1_9BACL</name>
<organism evidence="2 3">
    <name type="scientific">Paenibacillus ehimensis</name>
    <dbReference type="NCBI Taxonomy" id="79264"/>
    <lineage>
        <taxon>Bacteria</taxon>
        <taxon>Bacillati</taxon>
        <taxon>Bacillota</taxon>
        <taxon>Bacilli</taxon>
        <taxon>Bacillales</taxon>
        <taxon>Paenibacillaceae</taxon>
        <taxon>Paenibacillus</taxon>
    </lineage>
</organism>
<comment type="caution">
    <text evidence="2">The sequence shown here is derived from an EMBL/GenBank/DDBJ whole genome shotgun (WGS) entry which is preliminary data.</text>
</comment>
<dbReference type="SUPFAM" id="SSF53474">
    <property type="entry name" value="alpha/beta-Hydrolases"/>
    <property type="match status" value="1"/>
</dbReference>
<proteinExistence type="predicted"/>
<dbReference type="EMBL" id="JAUMKJ010000016">
    <property type="protein sequence ID" value="MDO3678311.1"/>
    <property type="molecule type" value="Genomic_DNA"/>
</dbReference>
<protein>
    <submittedName>
        <fullName evidence="2">Alpha/beta hydrolase</fullName>
    </submittedName>
</protein>
<dbReference type="InterPro" id="IPR029058">
    <property type="entry name" value="AB_hydrolase_fold"/>
</dbReference>
<evidence type="ECO:0000259" key="1">
    <source>
        <dbReference type="Pfam" id="PF00561"/>
    </source>
</evidence>
<dbReference type="Gene3D" id="3.40.50.1820">
    <property type="entry name" value="alpha/beta hydrolase"/>
    <property type="match status" value="1"/>
</dbReference>
<dbReference type="PRINTS" id="PR00111">
    <property type="entry name" value="ABHYDROLASE"/>
</dbReference>
<accession>A0ABT8VBE1</accession>
<keyword evidence="2" id="KW-0378">Hydrolase</keyword>
<evidence type="ECO:0000313" key="3">
    <source>
        <dbReference type="Proteomes" id="UP001168883"/>
    </source>
</evidence>
<keyword evidence="3" id="KW-1185">Reference proteome</keyword>
<sequence length="263" mass="28626">MNKIVKVNDVDVAYVVEGNGPGLLLIHGTGGTNENWGDMIKALSGEFTIVAPTYTATSEMMAHGEGLQLDDLVEQTVQAARQEGIESFHVVGYSLGAEIAAAVAAKYPERVISATMVAGWVESDLASAFQFDLWHKLYRLDRVLFAQFLIHTGFGPDFYNHFTHKDELLQLAGQFSEMLAPATGLQSELDGRVNIRSLISGIKAPSLVIGLTYDRMVPVEYAKELASLIPGAKYREIASGHLVPWEKGDQLIGEVAGFLRSIS</sequence>
<dbReference type="GO" id="GO:0016787">
    <property type="term" value="F:hydrolase activity"/>
    <property type="evidence" value="ECO:0007669"/>
    <property type="project" value="UniProtKB-KW"/>
</dbReference>
<reference evidence="2" key="1">
    <citation type="submission" date="2023-07" db="EMBL/GenBank/DDBJ databases">
        <authorList>
            <person name="Aktuganov G."/>
            <person name="Boyko T."/>
            <person name="Delegan Y."/>
            <person name="Galimzianova N."/>
            <person name="Gilvanova E."/>
            <person name="Korobov V."/>
            <person name="Kuzmina L."/>
            <person name="Melentiev A."/>
            <person name="Milman P."/>
            <person name="Ryabova A."/>
            <person name="Stupak E."/>
            <person name="Yasakov T."/>
            <person name="Zharikova N."/>
            <person name="Zhurenko E."/>
        </authorList>
    </citation>
    <scope>NUCLEOTIDE SEQUENCE</scope>
    <source>
        <strain evidence="2">IB-739</strain>
    </source>
</reference>
<dbReference type="InterPro" id="IPR000073">
    <property type="entry name" value="AB_hydrolase_1"/>
</dbReference>
<feature type="domain" description="AB hydrolase-1" evidence="1">
    <location>
        <begin position="23"/>
        <end position="247"/>
    </location>
</feature>
<dbReference type="PANTHER" id="PTHR43433">
    <property type="entry name" value="HYDROLASE, ALPHA/BETA FOLD FAMILY PROTEIN"/>
    <property type="match status" value="1"/>
</dbReference>
<dbReference type="InterPro" id="IPR050471">
    <property type="entry name" value="AB_hydrolase"/>
</dbReference>
<dbReference type="Pfam" id="PF00561">
    <property type="entry name" value="Abhydrolase_1"/>
    <property type="match status" value="1"/>
</dbReference>
<gene>
    <name evidence="2" type="ORF">Q3C12_14970</name>
</gene>
<dbReference type="RefSeq" id="WP_302878833.1">
    <property type="nucleotide sequence ID" value="NZ_JAUMKJ010000016.1"/>
</dbReference>
<dbReference type="PANTHER" id="PTHR43433:SF5">
    <property type="entry name" value="AB HYDROLASE-1 DOMAIN-CONTAINING PROTEIN"/>
    <property type="match status" value="1"/>
</dbReference>
<dbReference type="Proteomes" id="UP001168883">
    <property type="component" value="Unassembled WGS sequence"/>
</dbReference>
<evidence type="ECO:0000313" key="2">
    <source>
        <dbReference type="EMBL" id="MDO3678311.1"/>
    </source>
</evidence>